<keyword evidence="7 11" id="KW-1133">Transmembrane helix</keyword>
<evidence type="ECO:0000256" key="3">
    <source>
        <dbReference type="ARBA" id="ARBA00022448"/>
    </source>
</evidence>
<feature type="transmembrane region" description="Helical" evidence="11">
    <location>
        <begin position="181"/>
        <end position="202"/>
    </location>
</feature>
<proteinExistence type="predicted"/>
<feature type="transmembrane region" description="Helical" evidence="11">
    <location>
        <begin position="62"/>
        <end position="81"/>
    </location>
</feature>
<evidence type="ECO:0000256" key="7">
    <source>
        <dbReference type="ARBA" id="ARBA00022989"/>
    </source>
</evidence>
<evidence type="ECO:0000256" key="9">
    <source>
        <dbReference type="ARBA" id="ARBA00025439"/>
    </source>
</evidence>
<dbReference type="Pfam" id="PF02653">
    <property type="entry name" value="BPD_transp_2"/>
    <property type="match status" value="1"/>
</dbReference>
<comment type="subunit">
    <text evidence="2">The complex is composed of two ATP-binding proteins (LsrA), two transmembrane proteins (LsrC and LsrD) and a solute-binding protein (LsrB).</text>
</comment>
<keyword evidence="5" id="KW-0997">Cell inner membrane</keyword>
<accession>A0A9X3MUR7</accession>
<feature type="transmembrane region" description="Helical" evidence="11">
    <location>
        <begin position="264"/>
        <end position="281"/>
    </location>
</feature>
<evidence type="ECO:0000256" key="8">
    <source>
        <dbReference type="ARBA" id="ARBA00023136"/>
    </source>
</evidence>
<protein>
    <recommendedName>
        <fullName evidence="10">Autoinducer 2 import system permease protein LsrC</fullName>
    </recommendedName>
</protein>
<dbReference type="PANTHER" id="PTHR32196">
    <property type="entry name" value="ABC TRANSPORTER PERMEASE PROTEIN YPHD-RELATED-RELATED"/>
    <property type="match status" value="1"/>
</dbReference>
<dbReference type="InterPro" id="IPR001851">
    <property type="entry name" value="ABC_transp_permease"/>
</dbReference>
<dbReference type="GO" id="GO:0022857">
    <property type="term" value="F:transmembrane transporter activity"/>
    <property type="evidence" value="ECO:0007669"/>
    <property type="project" value="InterPro"/>
</dbReference>
<evidence type="ECO:0000313" key="12">
    <source>
        <dbReference type="EMBL" id="MDA0161632.1"/>
    </source>
</evidence>
<evidence type="ECO:0000313" key="13">
    <source>
        <dbReference type="Proteomes" id="UP001149140"/>
    </source>
</evidence>
<feature type="transmembrane region" description="Helical" evidence="11">
    <location>
        <begin position="232"/>
        <end position="252"/>
    </location>
</feature>
<feature type="transmembrane region" description="Helical" evidence="11">
    <location>
        <begin position="33"/>
        <end position="50"/>
    </location>
</feature>
<dbReference type="GO" id="GO:0005886">
    <property type="term" value="C:plasma membrane"/>
    <property type="evidence" value="ECO:0007669"/>
    <property type="project" value="UniProtKB-SubCell"/>
</dbReference>
<organism evidence="12 13">
    <name type="scientific">Solirubrobacter ginsenosidimutans</name>
    <dbReference type="NCBI Taxonomy" id="490573"/>
    <lineage>
        <taxon>Bacteria</taxon>
        <taxon>Bacillati</taxon>
        <taxon>Actinomycetota</taxon>
        <taxon>Thermoleophilia</taxon>
        <taxon>Solirubrobacterales</taxon>
        <taxon>Solirubrobacteraceae</taxon>
        <taxon>Solirubrobacter</taxon>
    </lineage>
</organism>
<evidence type="ECO:0000256" key="10">
    <source>
        <dbReference type="ARBA" id="ARBA00039382"/>
    </source>
</evidence>
<comment type="caution">
    <text evidence="12">The sequence shown here is derived from an EMBL/GenBank/DDBJ whole genome shotgun (WGS) entry which is preliminary data.</text>
</comment>
<feature type="transmembrane region" description="Helical" evidence="11">
    <location>
        <begin position="112"/>
        <end position="136"/>
    </location>
</feature>
<keyword evidence="13" id="KW-1185">Reference proteome</keyword>
<comment type="subcellular location">
    <subcellularLocation>
        <location evidence="1">Cell membrane</location>
        <topology evidence="1">Multi-pass membrane protein</topology>
    </subcellularLocation>
</comment>
<evidence type="ECO:0000256" key="4">
    <source>
        <dbReference type="ARBA" id="ARBA00022475"/>
    </source>
</evidence>
<dbReference type="AlphaFoldDB" id="A0A9X3MUR7"/>
<dbReference type="EMBL" id="JAPDOD010000013">
    <property type="protein sequence ID" value="MDA0161632.1"/>
    <property type="molecule type" value="Genomic_DNA"/>
</dbReference>
<dbReference type="PANTHER" id="PTHR32196:SF29">
    <property type="entry name" value="AUTOINDUCER 2 IMPORT SYSTEM PERMEASE PROTEIN LSRC"/>
    <property type="match status" value="1"/>
</dbReference>
<gene>
    <name evidence="12" type="ORF">OM076_15245</name>
</gene>
<dbReference type="RefSeq" id="WP_270040848.1">
    <property type="nucleotide sequence ID" value="NZ_JAPDOD010000013.1"/>
</dbReference>
<keyword evidence="8 11" id="KW-0472">Membrane</keyword>
<reference evidence="12" key="1">
    <citation type="submission" date="2022-10" db="EMBL/GenBank/DDBJ databases">
        <title>The WGS of Solirubrobacter ginsenosidimutans DSM 21036.</title>
        <authorList>
            <person name="Jiang Z."/>
        </authorList>
    </citation>
    <scope>NUCLEOTIDE SEQUENCE</scope>
    <source>
        <strain evidence="12">DSM 21036</strain>
    </source>
</reference>
<feature type="transmembrane region" description="Helical" evidence="11">
    <location>
        <begin position="87"/>
        <end position="105"/>
    </location>
</feature>
<evidence type="ECO:0000256" key="2">
    <source>
        <dbReference type="ARBA" id="ARBA00011262"/>
    </source>
</evidence>
<keyword evidence="6 11" id="KW-0812">Transmembrane</keyword>
<dbReference type="Proteomes" id="UP001149140">
    <property type="component" value="Unassembled WGS sequence"/>
</dbReference>
<comment type="function">
    <text evidence="9">Part of the ABC transporter complex LsrABCD involved in autoinducer 2 (AI-2) import. Probably responsible for the translocation of the substrate across the membrane.</text>
</comment>
<evidence type="ECO:0000256" key="5">
    <source>
        <dbReference type="ARBA" id="ARBA00022519"/>
    </source>
</evidence>
<dbReference type="CDD" id="cd06579">
    <property type="entry name" value="TM_PBP1_transp_AraH_like"/>
    <property type="match status" value="1"/>
</dbReference>
<evidence type="ECO:0000256" key="1">
    <source>
        <dbReference type="ARBA" id="ARBA00004651"/>
    </source>
</evidence>
<name>A0A9X3MUR7_9ACTN</name>
<keyword evidence="3" id="KW-0813">Transport</keyword>
<sequence>MSAQTASAPAPANDAPPAQRRSFIDTVVRAREVSLIGVLAILVLGVSIKEPRFLNAQNLRDILLNVTIVALLAVGQTIVVVTRNIDLSVGSVLGITAFATGVMFADHHMPIVLVFILGMLFGAFFGLINGAMVAFARVPSLVITLGTLYVIRGIDYAWAHGRQINASDMPNGFLKLGTAEILGVPILPLFALAAMLIVGTVLGRARMGRELYAIGSNPDAALLAGIRTTRRVLGAFVASGAIAGLAGVLYAARYGTLDAAAGNGIELSAVSAVVVGGVAIFGGAGTVYGAALGALLLATIRSALVILQVNPFWEQAINGALLLLAIGLDAFLAKRLARELRKRASHRV</sequence>
<evidence type="ECO:0000256" key="11">
    <source>
        <dbReference type="SAM" id="Phobius"/>
    </source>
</evidence>
<evidence type="ECO:0000256" key="6">
    <source>
        <dbReference type="ARBA" id="ARBA00022692"/>
    </source>
</evidence>
<keyword evidence="4" id="KW-1003">Cell membrane</keyword>